<organism evidence="1 2">
    <name type="scientific">Parasediminibacterium paludis</name>
    <dbReference type="NCBI Taxonomy" id="908966"/>
    <lineage>
        <taxon>Bacteria</taxon>
        <taxon>Pseudomonadati</taxon>
        <taxon>Bacteroidota</taxon>
        <taxon>Chitinophagia</taxon>
        <taxon>Chitinophagales</taxon>
        <taxon>Chitinophagaceae</taxon>
        <taxon>Parasediminibacterium</taxon>
    </lineage>
</organism>
<gene>
    <name evidence="1" type="ORF">ACFOW1_03415</name>
</gene>
<comment type="caution">
    <text evidence="1">The sequence shown here is derived from an EMBL/GenBank/DDBJ whole genome shotgun (WGS) entry which is preliminary data.</text>
</comment>
<name>A0ABV8PUK1_9BACT</name>
<reference evidence="2" key="1">
    <citation type="journal article" date="2019" name="Int. J. Syst. Evol. Microbiol.">
        <title>The Global Catalogue of Microorganisms (GCM) 10K type strain sequencing project: providing services to taxonomists for standard genome sequencing and annotation.</title>
        <authorList>
            <consortium name="The Broad Institute Genomics Platform"/>
            <consortium name="The Broad Institute Genome Sequencing Center for Infectious Disease"/>
            <person name="Wu L."/>
            <person name="Ma J."/>
        </authorList>
    </citation>
    <scope>NUCLEOTIDE SEQUENCE [LARGE SCALE GENOMIC DNA]</scope>
    <source>
        <strain evidence="2">CECT 8010</strain>
    </source>
</reference>
<keyword evidence="2" id="KW-1185">Reference proteome</keyword>
<accession>A0ABV8PUK1</accession>
<evidence type="ECO:0000313" key="2">
    <source>
        <dbReference type="Proteomes" id="UP001595906"/>
    </source>
</evidence>
<sequence length="96" mass="11399">MNKFQAIIKFTMDEDFMTLVPAHRTYINFLMNKGIIDSYAVSMESQTCWITLNTESKAKADSYLAKTPLYKYWTYTIEELFVYDSQHYRLPALQFN</sequence>
<proteinExistence type="predicted"/>
<evidence type="ECO:0000313" key="1">
    <source>
        <dbReference type="EMBL" id="MFC4230925.1"/>
    </source>
</evidence>
<dbReference type="Gene3D" id="3.30.70.1060">
    <property type="entry name" value="Dimeric alpha+beta barrel"/>
    <property type="match status" value="1"/>
</dbReference>
<dbReference type="RefSeq" id="WP_379012310.1">
    <property type="nucleotide sequence ID" value="NZ_JBHSDC010000002.1"/>
</dbReference>
<dbReference type="Proteomes" id="UP001595906">
    <property type="component" value="Unassembled WGS sequence"/>
</dbReference>
<protein>
    <submittedName>
        <fullName evidence="1">Uncharacterized protein</fullName>
    </submittedName>
</protein>
<dbReference type="EMBL" id="JBHSDC010000002">
    <property type="protein sequence ID" value="MFC4230925.1"/>
    <property type="molecule type" value="Genomic_DNA"/>
</dbReference>